<keyword evidence="1" id="KW-0812">Transmembrane</keyword>
<keyword evidence="1" id="KW-0472">Membrane</keyword>
<evidence type="ECO:0000256" key="1">
    <source>
        <dbReference type="SAM" id="Phobius"/>
    </source>
</evidence>
<proteinExistence type="predicted"/>
<gene>
    <name evidence="2" type="ORF">J2Z64_003685</name>
</gene>
<dbReference type="AlphaFoldDB" id="A0A9X0YVU3"/>
<sequence length="122" mass="14304">MKEQEFVMTDEPCETIDIKKLQKLDRETRYIVSSEFRTGLSLTIIYFIFIISVPVMNWYKPDWAFTKLFGGMSASWFLTSIVAMVMAFVIAYVHTRLYERWEKKVKALTPSAGNEEEKETIV</sequence>
<feature type="transmembrane region" description="Helical" evidence="1">
    <location>
        <begin position="74"/>
        <end position="94"/>
    </location>
</feature>
<keyword evidence="1" id="KW-1133">Transmembrane helix</keyword>
<protein>
    <submittedName>
        <fullName evidence="2">Uncharacterized membrane protein (DUF485 family)</fullName>
    </submittedName>
</protein>
<accession>A0A9X0YVU3</accession>
<dbReference type="RefSeq" id="WP_245347844.1">
    <property type="nucleotide sequence ID" value="NZ_JAGGMB010000016.1"/>
</dbReference>
<organism evidence="2 3">
    <name type="scientific">Oceanobacillus polygoni</name>
    <dbReference type="NCBI Taxonomy" id="1235259"/>
    <lineage>
        <taxon>Bacteria</taxon>
        <taxon>Bacillati</taxon>
        <taxon>Bacillota</taxon>
        <taxon>Bacilli</taxon>
        <taxon>Bacillales</taxon>
        <taxon>Bacillaceae</taxon>
        <taxon>Oceanobacillus</taxon>
    </lineage>
</organism>
<comment type="caution">
    <text evidence="2">The sequence shown here is derived from an EMBL/GenBank/DDBJ whole genome shotgun (WGS) entry which is preliminary data.</text>
</comment>
<dbReference type="EMBL" id="JAGGMB010000016">
    <property type="protein sequence ID" value="MBP2079387.1"/>
    <property type="molecule type" value="Genomic_DNA"/>
</dbReference>
<reference evidence="2" key="1">
    <citation type="submission" date="2021-03" db="EMBL/GenBank/DDBJ databases">
        <title>Genomic Encyclopedia of Type Strains, Phase IV (KMG-IV): sequencing the most valuable type-strain genomes for metagenomic binning, comparative biology and taxonomic classification.</title>
        <authorList>
            <person name="Goeker M."/>
        </authorList>
    </citation>
    <scope>NUCLEOTIDE SEQUENCE</scope>
    <source>
        <strain evidence="2">DSM 107338</strain>
    </source>
</reference>
<evidence type="ECO:0000313" key="2">
    <source>
        <dbReference type="EMBL" id="MBP2079387.1"/>
    </source>
</evidence>
<keyword evidence="3" id="KW-1185">Reference proteome</keyword>
<feature type="transmembrane region" description="Helical" evidence="1">
    <location>
        <begin position="39"/>
        <end position="59"/>
    </location>
</feature>
<evidence type="ECO:0000313" key="3">
    <source>
        <dbReference type="Proteomes" id="UP001138793"/>
    </source>
</evidence>
<name>A0A9X0YVU3_9BACI</name>
<dbReference type="Proteomes" id="UP001138793">
    <property type="component" value="Unassembled WGS sequence"/>
</dbReference>